<dbReference type="Proteomes" id="UP001295463">
    <property type="component" value="Chromosome"/>
</dbReference>
<dbReference type="RefSeq" id="WP_305731433.1">
    <property type="nucleotide sequence ID" value="NZ_OW150024.1"/>
</dbReference>
<protein>
    <submittedName>
        <fullName evidence="1">Uncharacterized protein</fullName>
    </submittedName>
</protein>
<dbReference type="Pfam" id="PF03682">
    <property type="entry name" value="UPF0158"/>
    <property type="match status" value="1"/>
</dbReference>
<evidence type="ECO:0000313" key="1">
    <source>
        <dbReference type="EMBL" id="CAH2030498.1"/>
    </source>
</evidence>
<sequence length="146" mass="17123">MPYSVTVAWDHLVKAFANMEADRIYFFDRMTGEIFSVGADLEDSFWEQMERQQERFLAIPPLDRADERRILTGFLHAQEDQELRRLLEHALSGKPPYVNPADILPFFPEQEDRLAELRDSFVSNRVMAWLEEHNLFSHSTSLHAVN</sequence>
<evidence type="ECO:0000313" key="2">
    <source>
        <dbReference type="Proteomes" id="UP001295463"/>
    </source>
</evidence>
<name>A0ABM9D5I7_9BACT</name>
<dbReference type="InterPro" id="IPR005361">
    <property type="entry name" value="UPF0158"/>
</dbReference>
<organism evidence="1 2">
    <name type="scientific">Trichlorobacter ammonificans</name>
    <dbReference type="NCBI Taxonomy" id="2916410"/>
    <lineage>
        <taxon>Bacteria</taxon>
        <taxon>Pseudomonadati</taxon>
        <taxon>Thermodesulfobacteriota</taxon>
        <taxon>Desulfuromonadia</taxon>
        <taxon>Geobacterales</taxon>
        <taxon>Geobacteraceae</taxon>
        <taxon>Trichlorobacter</taxon>
    </lineage>
</organism>
<keyword evidence="2" id="KW-1185">Reference proteome</keyword>
<proteinExistence type="predicted"/>
<dbReference type="EMBL" id="OW150024">
    <property type="protein sequence ID" value="CAH2030498.1"/>
    <property type="molecule type" value="Genomic_DNA"/>
</dbReference>
<accession>A0ABM9D5I7</accession>
<gene>
    <name evidence="1" type="ORF">GEAMG1_0686</name>
</gene>
<reference evidence="1 2" key="1">
    <citation type="submission" date="2022-03" db="EMBL/GenBank/DDBJ databases">
        <authorList>
            <person name="Koch H."/>
        </authorList>
    </citation>
    <scope>NUCLEOTIDE SEQUENCE [LARGE SCALE GENOMIC DNA]</scope>
    <source>
        <strain evidence="1 2">G1</strain>
    </source>
</reference>